<dbReference type="PROSITE" id="PS50994">
    <property type="entry name" value="INTEGRASE"/>
    <property type="match status" value="1"/>
</dbReference>
<dbReference type="InterPro" id="IPR001584">
    <property type="entry name" value="Integrase_cat-core"/>
</dbReference>
<evidence type="ECO:0000259" key="1">
    <source>
        <dbReference type="PROSITE" id="PS50994"/>
    </source>
</evidence>
<dbReference type="NCBIfam" id="NF033546">
    <property type="entry name" value="transpos_IS21"/>
    <property type="match status" value="1"/>
</dbReference>
<dbReference type="EMBL" id="LSTR01000007">
    <property type="protein sequence ID" value="OAH47769.1"/>
    <property type="molecule type" value="Genomic_DNA"/>
</dbReference>
<feature type="non-terminal residue" evidence="2">
    <location>
        <position position="1"/>
    </location>
</feature>
<organism evidence="2 3">
    <name type="scientific">Sphingobium yanoikuyae</name>
    <name type="common">Sphingomonas yanoikuyae</name>
    <dbReference type="NCBI Taxonomy" id="13690"/>
    <lineage>
        <taxon>Bacteria</taxon>
        <taxon>Pseudomonadati</taxon>
        <taxon>Pseudomonadota</taxon>
        <taxon>Alphaproteobacteria</taxon>
        <taxon>Sphingomonadales</taxon>
        <taxon>Sphingomonadaceae</taxon>
        <taxon>Sphingobium</taxon>
    </lineage>
</organism>
<feature type="non-terminal residue" evidence="2">
    <location>
        <position position="353"/>
    </location>
</feature>
<sequence>KLDPFAEHLAAWLRRDMGRSRKQKRTIKQFYADLVSLGYEGSYNRVAAFARDWREDYRRQQQIGGRGTFVPLSFAPGEAFQFDWSEDWAIIAGVRTKLQVAHFKLSYSRAFIVRAYLLQTHEMLFDAHNHAFRVLGGVPRRGIYDNMRTAVDKVGRGKERTVNARFLTMVSHYLFEAEFCNPAAGWEKGQVEKNVQDARHRLWQPTPQAESLDELNLWLEERCKALWEDIPHGIEPGSVANAWADESECLMVAGRPFDGFVEYRKRVSPTCLIHFERNRYSVPASFANRTVSLRVYPDRFQVVAEGQPICAHQRIINRSHDGPGHTVYDWRHYLAVVQRKPGALRNGAPFLEL</sequence>
<accession>A0A177K2T8</accession>
<dbReference type="AlphaFoldDB" id="A0A177K2T8"/>
<name>A0A177K2T8_SPHYA</name>
<proteinExistence type="predicted"/>
<feature type="domain" description="Integrase catalytic" evidence="1">
    <location>
        <begin position="72"/>
        <end position="202"/>
    </location>
</feature>
<dbReference type="OrthoDB" id="2065409at2"/>
<gene>
    <name evidence="2" type="ORF">AX777_26020</name>
</gene>
<protein>
    <submittedName>
        <fullName evidence="2">Transposase</fullName>
    </submittedName>
</protein>
<dbReference type="RefSeq" id="WP_063975946.1">
    <property type="nucleotide sequence ID" value="NZ_LSTR01000007.1"/>
</dbReference>
<dbReference type="PANTHER" id="PTHR35004:SF7">
    <property type="entry name" value="INTEGRASE PROTEIN"/>
    <property type="match status" value="1"/>
</dbReference>
<dbReference type="Pfam" id="PF22483">
    <property type="entry name" value="Mu-transpos_C_2"/>
    <property type="match status" value="1"/>
</dbReference>
<dbReference type="InterPro" id="IPR054353">
    <property type="entry name" value="IstA-like_C"/>
</dbReference>
<dbReference type="GO" id="GO:0015074">
    <property type="term" value="P:DNA integration"/>
    <property type="evidence" value="ECO:0007669"/>
    <property type="project" value="InterPro"/>
</dbReference>
<evidence type="ECO:0000313" key="2">
    <source>
        <dbReference type="EMBL" id="OAH47769.1"/>
    </source>
</evidence>
<reference evidence="2 3" key="1">
    <citation type="submission" date="2016-02" db="EMBL/GenBank/DDBJ databases">
        <authorList>
            <person name="Wen L."/>
            <person name="He K."/>
            <person name="Yang H."/>
        </authorList>
    </citation>
    <scope>NUCLEOTIDE SEQUENCE [LARGE SCALE GENOMIC DNA]</scope>
    <source>
        <strain evidence="2 3">CD09_2</strain>
    </source>
</reference>
<dbReference type="PANTHER" id="PTHR35004">
    <property type="entry name" value="TRANSPOSASE RV3428C-RELATED"/>
    <property type="match status" value="1"/>
</dbReference>
<evidence type="ECO:0000313" key="3">
    <source>
        <dbReference type="Proteomes" id="UP000077262"/>
    </source>
</evidence>
<comment type="caution">
    <text evidence="2">The sequence shown here is derived from an EMBL/GenBank/DDBJ whole genome shotgun (WGS) entry which is preliminary data.</text>
</comment>
<dbReference type="Proteomes" id="UP000077262">
    <property type="component" value="Unassembled WGS sequence"/>
</dbReference>